<comment type="caution">
    <text evidence="4">The sequence shown here is derived from an EMBL/GenBank/DDBJ whole genome shotgun (WGS) entry which is preliminary data.</text>
</comment>
<name>A0A1C7LNJ6_GRIFR</name>
<reference evidence="4 5" key="1">
    <citation type="submission" date="2016-03" db="EMBL/GenBank/DDBJ databases">
        <title>Whole genome sequencing of Grifola frondosa 9006-11.</title>
        <authorList>
            <person name="Min B."/>
            <person name="Park H."/>
            <person name="Kim J.-G."/>
            <person name="Cho H."/>
            <person name="Oh Y.-L."/>
            <person name="Kong W.-S."/>
            <person name="Choi I.-G."/>
        </authorList>
    </citation>
    <scope>NUCLEOTIDE SEQUENCE [LARGE SCALE GENOMIC DNA]</scope>
    <source>
        <strain evidence="4 5">9006-11</strain>
    </source>
</reference>
<dbReference type="STRING" id="5627.A0A1C7LNJ6"/>
<feature type="active site" description="Tele-phosphohistidine intermediate" evidence="2">
    <location>
        <position position="12"/>
    </location>
</feature>
<gene>
    <name evidence="4" type="ORF">A0H81_14338</name>
</gene>
<evidence type="ECO:0000256" key="1">
    <source>
        <dbReference type="ARBA" id="ARBA00022801"/>
    </source>
</evidence>
<feature type="active site" description="Proton donor/acceptor" evidence="2">
    <location>
        <position position="86"/>
    </location>
</feature>
<organism evidence="4 5">
    <name type="scientific">Grifola frondosa</name>
    <name type="common">Maitake</name>
    <name type="synonym">Polyporus frondosus</name>
    <dbReference type="NCBI Taxonomy" id="5627"/>
    <lineage>
        <taxon>Eukaryota</taxon>
        <taxon>Fungi</taxon>
        <taxon>Dikarya</taxon>
        <taxon>Basidiomycota</taxon>
        <taxon>Agaricomycotina</taxon>
        <taxon>Agaricomycetes</taxon>
        <taxon>Polyporales</taxon>
        <taxon>Grifolaceae</taxon>
        <taxon>Grifola</taxon>
    </lineage>
</organism>
<proteinExistence type="predicted"/>
<dbReference type="SUPFAM" id="SSF53254">
    <property type="entry name" value="Phosphoglycerate mutase-like"/>
    <property type="match status" value="1"/>
</dbReference>
<evidence type="ECO:0000313" key="5">
    <source>
        <dbReference type="Proteomes" id="UP000092993"/>
    </source>
</evidence>
<dbReference type="OrthoDB" id="354304at2759"/>
<dbReference type="InterPro" id="IPR051695">
    <property type="entry name" value="Phosphoglycerate_Mutase"/>
</dbReference>
<evidence type="ECO:0000256" key="2">
    <source>
        <dbReference type="PIRSR" id="PIRSR613078-1"/>
    </source>
</evidence>
<dbReference type="CDD" id="cd07067">
    <property type="entry name" value="HP_PGM_like"/>
    <property type="match status" value="1"/>
</dbReference>
<dbReference type="PANTHER" id="PTHR46517:SF1">
    <property type="entry name" value="FRUCTOSE-2,6-BISPHOSPHATASE TIGAR"/>
    <property type="match status" value="1"/>
</dbReference>
<dbReference type="GO" id="GO:0005829">
    <property type="term" value="C:cytosol"/>
    <property type="evidence" value="ECO:0007669"/>
    <property type="project" value="TreeGrafter"/>
</dbReference>
<evidence type="ECO:0000256" key="3">
    <source>
        <dbReference type="PIRSR" id="PIRSR613078-2"/>
    </source>
</evidence>
<dbReference type="GO" id="GO:0043456">
    <property type="term" value="P:regulation of pentose-phosphate shunt"/>
    <property type="evidence" value="ECO:0007669"/>
    <property type="project" value="TreeGrafter"/>
</dbReference>
<dbReference type="GO" id="GO:0045820">
    <property type="term" value="P:negative regulation of glycolytic process"/>
    <property type="evidence" value="ECO:0007669"/>
    <property type="project" value="TreeGrafter"/>
</dbReference>
<dbReference type="Proteomes" id="UP000092993">
    <property type="component" value="Unassembled WGS sequence"/>
</dbReference>
<dbReference type="AlphaFoldDB" id="A0A1C7LNJ6"/>
<dbReference type="PANTHER" id="PTHR46517">
    <property type="entry name" value="FRUCTOSE-2,6-BISPHOSPHATASE TIGAR"/>
    <property type="match status" value="1"/>
</dbReference>
<evidence type="ECO:0000313" key="4">
    <source>
        <dbReference type="EMBL" id="OBZ65776.1"/>
    </source>
</evidence>
<dbReference type="InterPro" id="IPR013078">
    <property type="entry name" value="His_Pase_superF_clade-1"/>
</dbReference>
<dbReference type="PROSITE" id="PS00175">
    <property type="entry name" value="PG_MUTASE"/>
    <property type="match status" value="1"/>
</dbReference>
<feature type="binding site" evidence="3">
    <location>
        <begin position="11"/>
        <end position="18"/>
    </location>
    <ligand>
        <name>substrate</name>
    </ligand>
</feature>
<keyword evidence="1" id="KW-0378">Hydrolase</keyword>
<evidence type="ECO:0008006" key="6">
    <source>
        <dbReference type="Google" id="ProtNLM"/>
    </source>
</evidence>
<dbReference type="GO" id="GO:0004331">
    <property type="term" value="F:fructose-2,6-bisphosphate 2-phosphatase activity"/>
    <property type="evidence" value="ECO:0007669"/>
    <property type="project" value="TreeGrafter"/>
</dbReference>
<keyword evidence="5" id="KW-1185">Reference proteome</keyword>
<dbReference type="InterPro" id="IPR001345">
    <property type="entry name" value="PG/BPGM_mutase_AS"/>
</dbReference>
<dbReference type="Gene3D" id="3.40.50.1240">
    <property type="entry name" value="Phosphoglycerate mutase-like"/>
    <property type="match status" value="1"/>
</dbReference>
<sequence>MVVVARVYIVRHGETEENKQGIMQGQLDTVLNAAGEMQARHTARALEEVPFELAYSSDLSRAVKTAEIILEKHPGVRLEKHEALRERGSGQHMGDWQGRSVYNRGEAPENMEAVVDFMTRGVWWWKEVVVRLAQSIGGRGMQQSPAHPECAVRGWREVDAVLQRVHHGGRGRGEGKGTLLRYADTTHLKGDHLVERNADVQEG</sequence>
<dbReference type="Pfam" id="PF00300">
    <property type="entry name" value="His_Phos_1"/>
    <property type="match status" value="1"/>
</dbReference>
<protein>
    <recommendedName>
        <fullName evidence="6">Sedoheptulose 1,7-bisphosphatase</fullName>
    </recommendedName>
</protein>
<dbReference type="SMART" id="SM00855">
    <property type="entry name" value="PGAM"/>
    <property type="match status" value="1"/>
</dbReference>
<dbReference type="InterPro" id="IPR029033">
    <property type="entry name" value="His_PPase_superfam"/>
</dbReference>
<accession>A0A1C7LNJ6</accession>
<dbReference type="EMBL" id="LUGG01000041">
    <property type="protein sequence ID" value="OBZ65776.1"/>
    <property type="molecule type" value="Genomic_DNA"/>
</dbReference>
<feature type="binding site" evidence="3">
    <location>
        <position position="61"/>
    </location>
    <ligand>
        <name>substrate</name>
    </ligand>
</feature>